<reference evidence="1 2" key="1">
    <citation type="journal article" date="2016" name="Nat. Commun.">
        <title>Thousands of microbial genomes shed light on interconnected biogeochemical processes in an aquifer system.</title>
        <authorList>
            <person name="Anantharaman K."/>
            <person name="Brown C.T."/>
            <person name="Hug L.A."/>
            <person name="Sharon I."/>
            <person name="Castelle C.J."/>
            <person name="Probst A.J."/>
            <person name="Thomas B.C."/>
            <person name="Singh A."/>
            <person name="Wilkins M.J."/>
            <person name="Karaoz U."/>
            <person name="Brodie E.L."/>
            <person name="Williams K.H."/>
            <person name="Hubbard S.S."/>
            <person name="Banfield J.F."/>
        </authorList>
    </citation>
    <scope>NUCLEOTIDE SEQUENCE [LARGE SCALE GENOMIC DNA]</scope>
</reference>
<organism evidence="1 2">
    <name type="scientific">Candidatus Liptonbacteria bacterium RIFCSPLOWO2_01_FULL_53_13</name>
    <dbReference type="NCBI Taxonomy" id="1798651"/>
    <lineage>
        <taxon>Bacteria</taxon>
        <taxon>Candidatus Liptoniibacteriota</taxon>
    </lineage>
</organism>
<dbReference type="AlphaFoldDB" id="A0A1G2CII6"/>
<evidence type="ECO:0000313" key="2">
    <source>
        <dbReference type="Proteomes" id="UP000178348"/>
    </source>
</evidence>
<comment type="caution">
    <text evidence="1">The sequence shown here is derived from an EMBL/GenBank/DDBJ whole genome shotgun (WGS) entry which is preliminary data.</text>
</comment>
<dbReference type="EMBL" id="MHLB01000047">
    <property type="protein sequence ID" value="OGZ01203.1"/>
    <property type="molecule type" value="Genomic_DNA"/>
</dbReference>
<dbReference type="Proteomes" id="UP000178348">
    <property type="component" value="Unassembled WGS sequence"/>
</dbReference>
<dbReference type="InterPro" id="IPR043722">
    <property type="entry name" value="DUF5663"/>
</dbReference>
<evidence type="ECO:0000313" key="1">
    <source>
        <dbReference type="EMBL" id="OGZ01203.1"/>
    </source>
</evidence>
<sequence length="100" mass="11029">MDDSIKQTIISDLGLSALPKDKQEDALLRVGKIIFQGVLLRVVEGLDEKKQEELEKILGGETPSEEALLAFLGANVPHLQDIVKEEVAKFKEESAKIMAK</sequence>
<protein>
    <submittedName>
        <fullName evidence="1">Uncharacterized protein</fullName>
    </submittedName>
</protein>
<proteinExistence type="predicted"/>
<gene>
    <name evidence="1" type="ORF">A2946_01745</name>
</gene>
<dbReference type="Pfam" id="PF18908">
    <property type="entry name" value="DUF5663"/>
    <property type="match status" value="1"/>
</dbReference>
<name>A0A1G2CII6_9BACT</name>
<accession>A0A1G2CII6</accession>